<reference evidence="2 3" key="1">
    <citation type="submission" date="2019-09" db="EMBL/GenBank/DDBJ databases">
        <authorList>
            <person name="Park J.-S."/>
            <person name="Choi H.-J."/>
        </authorList>
    </citation>
    <scope>NUCLEOTIDE SEQUENCE [LARGE SCALE GENOMIC DNA]</scope>
    <source>
        <strain evidence="2 3">176SS1-4</strain>
    </source>
</reference>
<evidence type="ECO:0000313" key="3">
    <source>
        <dbReference type="Proteomes" id="UP000326554"/>
    </source>
</evidence>
<evidence type="ECO:0000313" key="2">
    <source>
        <dbReference type="EMBL" id="KAA9004981.1"/>
    </source>
</evidence>
<comment type="caution">
    <text evidence="2">The sequence shown here is derived from an EMBL/GenBank/DDBJ whole genome shotgun (WGS) entry which is preliminary data.</text>
</comment>
<name>A0A5J5GAH5_9RHOB</name>
<feature type="region of interest" description="Disordered" evidence="1">
    <location>
        <begin position="61"/>
        <end position="89"/>
    </location>
</feature>
<dbReference type="EMBL" id="VYQE01000009">
    <property type="protein sequence ID" value="KAA9004981.1"/>
    <property type="molecule type" value="Genomic_DNA"/>
</dbReference>
<dbReference type="Proteomes" id="UP000326554">
    <property type="component" value="Unassembled WGS sequence"/>
</dbReference>
<proteinExistence type="predicted"/>
<protein>
    <submittedName>
        <fullName evidence="2">Uncharacterized protein</fullName>
    </submittedName>
</protein>
<organism evidence="2 3">
    <name type="scientific">Histidinibacterium aquaticum</name>
    <dbReference type="NCBI Taxonomy" id="2613962"/>
    <lineage>
        <taxon>Bacteria</taxon>
        <taxon>Pseudomonadati</taxon>
        <taxon>Pseudomonadota</taxon>
        <taxon>Alphaproteobacteria</taxon>
        <taxon>Rhodobacterales</taxon>
        <taxon>Paracoccaceae</taxon>
        <taxon>Histidinibacterium</taxon>
    </lineage>
</organism>
<gene>
    <name evidence="2" type="ORF">F3S47_18925</name>
</gene>
<keyword evidence="3" id="KW-1185">Reference proteome</keyword>
<accession>A0A5J5GAH5</accession>
<feature type="compositionally biased region" description="Basic residues" evidence="1">
    <location>
        <begin position="70"/>
        <end position="79"/>
    </location>
</feature>
<dbReference type="AlphaFoldDB" id="A0A5J5GAH5"/>
<evidence type="ECO:0000256" key="1">
    <source>
        <dbReference type="SAM" id="MobiDB-lite"/>
    </source>
</evidence>
<sequence length="106" mass="12083">MSGAGDRPSLPNDSASPFHYFRTRPEIIRLSVMLYVRFAPGKSCLLSRELHRAPSFFAPPQARASLARRGSSRSRRRPSDRRCRGVSPQMRWSVSPRPIRWARSCA</sequence>